<comment type="caution">
    <text evidence="2">The sequence shown here is derived from an EMBL/GenBank/DDBJ whole genome shotgun (WGS) entry which is preliminary data.</text>
</comment>
<dbReference type="Proteomes" id="UP000177025">
    <property type="component" value="Unassembled WGS sequence"/>
</dbReference>
<evidence type="ECO:0000313" key="3">
    <source>
        <dbReference type="Proteomes" id="UP000177025"/>
    </source>
</evidence>
<dbReference type="InterPro" id="IPR030959">
    <property type="entry name" value="GWxTD_dom"/>
</dbReference>
<gene>
    <name evidence="2" type="ORF">A2Y85_08325</name>
</gene>
<proteinExistence type="predicted"/>
<accession>A0A1F4UEH0</accession>
<reference evidence="2 3" key="1">
    <citation type="journal article" date="2016" name="Nat. Commun.">
        <title>Thousands of microbial genomes shed light on interconnected biogeochemical processes in an aquifer system.</title>
        <authorList>
            <person name="Anantharaman K."/>
            <person name="Brown C.T."/>
            <person name="Hug L.A."/>
            <person name="Sharon I."/>
            <person name="Castelle C.J."/>
            <person name="Probst A.J."/>
            <person name="Thomas B.C."/>
            <person name="Singh A."/>
            <person name="Wilkins M.J."/>
            <person name="Karaoz U."/>
            <person name="Brodie E.L."/>
            <person name="Williams K.H."/>
            <person name="Hubbard S.S."/>
            <person name="Banfield J.F."/>
        </authorList>
    </citation>
    <scope>NUCLEOTIDE SEQUENCE [LARGE SCALE GENOMIC DNA]</scope>
</reference>
<organism evidence="2 3">
    <name type="scientific">candidate division WOR-3 bacterium RBG_13_43_14</name>
    <dbReference type="NCBI Taxonomy" id="1802590"/>
    <lineage>
        <taxon>Bacteria</taxon>
        <taxon>Bacteria division WOR-3</taxon>
    </lineage>
</organism>
<feature type="domain" description="GWxTD" evidence="1">
    <location>
        <begin position="219"/>
        <end position="308"/>
    </location>
</feature>
<dbReference type="NCBIfam" id="TIGR04514">
    <property type="entry name" value="GWxTD_dom"/>
    <property type="match status" value="1"/>
</dbReference>
<dbReference type="EMBL" id="MEUM01000058">
    <property type="protein sequence ID" value="OGC42623.1"/>
    <property type="molecule type" value="Genomic_DNA"/>
</dbReference>
<name>A0A1F4UEH0_UNCW3</name>
<dbReference type="Pfam" id="PF20094">
    <property type="entry name" value="GWxTD_dom"/>
    <property type="match status" value="1"/>
</dbReference>
<sequence>MMIILLLCQIEWQVVNRLHSENMQQLIIYYTIPEIMLKYFTDDTMYFADYEVQLKVFDKKARQIAGDFWDKNVAKDSEMVSDSVKIIVPESGISYDFKIIDLNGGLLLNINDNISKINYLSDIAWKMINDTMTFTYKVLNDKFHVDSLSLVIDKIQQGSSLQAGNYEDSIKLPVAALPNGRYLAIFNLYAGTNKLDIVKLPVVIGRPFHQDETTWLLRVNQLEYIASTKQINELKQAFMDERDSLWRAFWKKHDPTPNTEFNEQEVEYFRRINYCNEHFSHGDKGWRSDRAKIYVRYGAPDEIQSRPYELYAPPNELENTSIKFYDTYEIWLYYKINRRFIFGDHYGLGQFILLTPEGIGL</sequence>
<protein>
    <recommendedName>
        <fullName evidence="1">GWxTD domain-containing protein</fullName>
    </recommendedName>
</protein>
<dbReference type="AlphaFoldDB" id="A0A1F4UEH0"/>
<evidence type="ECO:0000313" key="2">
    <source>
        <dbReference type="EMBL" id="OGC42623.1"/>
    </source>
</evidence>
<evidence type="ECO:0000259" key="1">
    <source>
        <dbReference type="Pfam" id="PF20094"/>
    </source>
</evidence>